<evidence type="ECO:0000313" key="2">
    <source>
        <dbReference type="EMBL" id="CAF4998663.1"/>
    </source>
</evidence>
<evidence type="ECO:0000256" key="1">
    <source>
        <dbReference type="SAM" id="MobiDB-lite"/>
    </source>
</evidence>
<sequence length="174" mass="19451">SILHGHAHQLHKPSEYKHPIHQTKTSAVSARRDSLSDWFNEDRTKPTEYSPTQPSLLFQPKVKTNVRGKPVIDMNLDDLFSNKSTRDQSATKSPLSTTKSSASHYYLGNSRYKPGINPKQTVRGDGLNWLTELSNNSNAASSASKSRSYVPTFGDQRKPPAPPIFGDRNNRFGQ</sequence>
<feature type="compositionally biased region" description="Polar residues" evidence="1">
    <location>
        <begin position="81"/>
        <end position="103"/>
    </location>
</feature>
<dbReference type="EMBL" id="CAJOBR010032315">
    <property type="protein sequence ID" value="CAF4998663.1"/>
    <property type="molecule type" value="Genomic_DNA"/>
</dbReference>
<evidence type="ECO:0000313" key="3">
    <source>
        <dbReference type="Proteomes" id="UP000663848"/>
    </source>
</evidence>
<name>A0A822A960_9BILA</name>
<feature type="compositionally biased region" description="Basic and acidic residues" evidence="1">
    <location>
        <begin position="30"/>
        <end position="46"/>
    </location>
</feature>
<gene>
    <name evidence="2" type="ORF">QYT958_LOCUS37887</name>
</gene>
<protein>
    <submittedName>
        <fullName evidence="2">Uncharacterized protein</fullName>
    </submittedName>
</protein>
<feature type="non-terminal residue" evidence="2">
    <location>
        <position position="1"/>
    </location>
</feature>
<dbReference type="Proteomes" id="UP000663848">
    <property type="component" value="Unassembled WGS sequence"/>
</dbReference>
<feature type="compositionally biased region" description="Low complexity" evidence="1">
    <location>
        <begin position="136"/>
        <end position="148"/>
    </location>
</feature>
<organism evidence="2 3">
    <name type="scientific">Rotaria socialis</name>
    <dbReference type="NCBI Taxonomy" id="392032"/>
    <lineage>
        <taxon>Eukaryota</taxon>
        <taxon>Metazoa</taxon>
        <taxon>Spiralia</taxon>
        <taxon>Gnathifera</taxon>
        <taxon>Rotifera</taxon>
        <taxon>Eurotatoria</taxon>
        <taxon>Bdelloidea</taxon>
        <taxon>Philodinida</taxon>
        <taxon>Philodinidae</taxon>
        <taxon>Rotaria</taxon>
    </lineage>
</organism>
<proteinExistence type="predicted"/>
<feature type="region of interest" description="Disordered" evidence="1">
    <location>
        <begin position="1"/>
        <end position="56"/>
    </location>
</feature>
<reference evidence="2" key="1">
    <citation type="submission" date="2021-02" db="EMBL/GenBank/DDBJ databases">
        <authorList>
            <person name="Nowell W R."/>
        </authorList>
    </citation>
    <scope>NUCLEOTIDE SEQUENCE</scope>
</reference>
<dbReference type="AlphaFoldDB" id="A0A822A960"/>
<feature type="compositionally biased region" description="Polar residues" evidence="1">
    <location>
        <begin position="47"/>
        <end position="56"/>
    </location>
</feature>
<feature type="compositionally biased region" description="Basic residues" evidence="1">
    <location>
        <begin position="1"/>
        <end position="11"/>
    </location>
</feature>
<feature type="region of interest" description="Disordered" evidence="1">
    <location>
        <begin position="136"/>
        <end position="174"/>
    </location>
</feature>
<feature type="region of interest" description="Disordered" evidence="1">
    <location>
        <begin position="76"/>
        <end position="123"/>
    </location>
</feature>
<accession>A0A822A960</accession>
<comment type="caution">
    <text evidence="2">The sequence shown here is derived from an EMBL/GenBank/DDBJ whole genome shotgun (WGS) entry which is preliminary data.</text>
</comment>